<dbReference type="SUPFAM" id="SSF50156">
    <property type="entry name" value="PDZ domain-like"/>
    <property type="match status" value="1"/>
</dbReference>
<dbReference type="GO" id="GO:0008236">
    <property type="term" value="F:serine-type peptidase activity"/>
    <property type="evidence" value="ECO:0007669"/>
    <property type="project" value="UniProtKB-KW"/>
</dbReference>
<dbReference type="PANTHER" id="PTHR32060:SF30">
    <property type="entry name" value="CARBOXY-TERMINAL PROCESSING PROTEASE CTPA"/>
    <property type="match status" value="1"/>
</dbReference>
<dbReference type="InterPro" id="IPR004447">
    <property type="entry name" value="Peptidase_S41A"/>
</dbReference>
<evidence type="ECO:0000256" key="2">
    <source>
        <dbReference type="ARBA" id="ARBA00022670"/>
    </source>
</evidence>
<evidence type="ECO:0000313" key="10">
    <source>
        <dbReference type="Proteomes" id="UP001169760"/>
    </source>
</evidence>
<sequence>MPHLYSFLRKLSVFTLAACAPLFVQAQTPSNEPEDADTISVLPLEDLRVFTKAYEHIRSSYIEEIDDRTLLEYAIRGMLDELDPHSAFLDASSFDDLQVHTSGEFGGLGIEVGIEDGFVKVISPIDDTPAQKAGVEAGDLIIKINGTSVKGITLSDAVEKMRGAPGTDITLTIMRKDVEQPFDLVLTRDKIKVRSVRSDIVEHDFAYLRVAQFQLRTGQDLANEIKKLQKINSDLKGVILDLRNNPGGVLTASVEVADLFLNDGLIVYTEGRMHDANSQYSATPGDAVDGLPMVVLINGGSASASEIVAGALQDQNRALVLGTRSFGKGSVQTVISITEDRAIKITTALYFTPNGRSIQAQGIEPDIEVERVKITAVQPQADITEADLSGHLKNAKGGAEVKASDRGKRKNELHERDSQLYEAVNILRGLHLFQKAQQAKAEKELEKNQAAEQAAAETTETP</sequence>
<dbReference type="AlphaFoldDB" id="A0AAW7X5B3"/>
<feature type="compositionally biased region" description="Low complexity" evidence="6">
    <location>
        <begin position="450"/>
        <end position="462"/>
    </location>
</feature>
<keyword evidence="3 5" id="KW-0378">Hydrolase</keyword>
<dbReference type="FunFam" id="2.30.42.10:FF:000063">
    <property type="entry name" value="Peptidase, S41 family"/>
    <property type="match status" value="1"/>
</dbReference>
<dbReference type="GO" id="GO:0007165">
    <property type="term" value="P:signal transduction"/>
    <property type="evidence" value="ECO:0007669"/>
    <property type="project" value="TreeGrafter"/>
</dbReference>
<keyword evidence="7" id="KW-0732">Signal</keyword>
<dbReference type="Gene3D" id="2.30.42.10">
    <property type="match status" value="1"/>
</dbReference>
<feature type="region of interest" description="Disordered" evidence="6">
    <location>
        <begin position="394"/>
        <end position="414"/>
    </location>
</feature>
<keyword evidence="2 5" id="KW-0645">Protease</keyword>
<name>A0AAW7X5B3_9GAMM</name>
<feature type="compositionally biased region" description="Basic and acidic residues" evidence="6">
    <location>
        <begin position="440"/>
        <end position="449"/>
    </location>
</feature>
<feature type="domain" description="PDZ" evidence="8">
    <location>
        <begin position="94"/>
        <end position="166"/>
    </location>
</feature>
<protein>
    <submittedName>
        <fullName evidence="9">S41 family peptidase</fullName>
    </submittedName>
</protein>
<dbReference type="InterPro" id="IPR001478">
    <property type="entry name" value="PDZ"/>
</dbReference>
<dbReference type="FunFam" id="3.90.226.10:FF:000029">
    <property type="entry name" value="Peptidase, S41 family"/>
    <property type="match status" value="1"/>
</dbReference>
<evidence type="ECO:0000256" key="1">
    <source>
        <dbReference type="ARBA" id="ARBA00009179"/>
    </source>
</evidence>
<dbReference type="GO" id="GO:0030288">
    <property type="term" value="C:outer membrane-bounded periplasmic space"/>
    <property type="evidence" value="ECO:0007669"/>
    <property type="project" value="TreeGrafter"/>
</dbReference>
<dbReference type="CDD" id="cd06782">
    <property type="entry name" value="cpPDZ_CPP-like"/>
    <property type="match status" value="1"/>
</dbReference>
<dbReference type="SMART" id="SM00245">
    <property type="entry name" value="TSPc"/>
    <property type="match status" value="1"/>
</dbReference>
<proteinExistence type="inferred from homology"/>
<dbReference type="Pfam" id="PF17820">
    <property type="entry name" value="PDZ_6"/>
    <property type="match status" value="1"/>
</dbReference>
<evidence type="ECO:0000313" key="9">
    <source>
        <dbReference type="EMBL" id="MDO6422062.1"/>
    </source>
</evidence>
<evidence type="ECO:0000256" key="5">
    <source>
        <dbReference type="RuleBase" id="RU004404"/>
    </source>
</evidence>
<feature type="chain" id="PRO_5043420576" evidence="7">
    <location>
        <begin position="27"/>
        <end position="462"/>
    </location>
</feature>
<dbReference type="Gene3D" id="3.30.750.44">
    <property type="match status" value="1"/>
</dbReference>
<evidence type="ECO:0000256" key="4">
    <source>
        <dbReference type="ARBA" id="ARBA00022825"/>
    </source>
</evidence>
<dbReference type="Proteomes" id="UP001169760">
    <property type="component" value="Unassembled WGS sequence"/>
</dbReference>
<dbReference type="NCBIfam" id="TIGR00225">
    <property type="entry name" value="prc"/>
    <property type="match status" value="1"/>
</dbReference>
<dbReference type="EMBL" id="JAUOPB010000004">
    <property type="protein sequence ID" value="MDO6422062.1"/>
    <property type="molecule type" value="Genomic_DNA"/>
</dbReference>
<dbReference type="SUPFAM" id="SSF52096">
    <property type="entry name" value="ClpP/crotonase"/>
    <property type="match status" value="1"/>
</dbReference>
<dbReference type="GO" id="GO:0006508">
    <property type="term" value="P:proteolysis"/>
    <property type="evidence" value="ECO:0007669"/>
    <property type="project" value="UniProtKB-KW"/>
</dbReference>
<dbReference type="InterPro" id="IPR005151">
    <property type="entry name" value="Tail-specific_protease"/>
</dbReference>
<dbReference type="InterPro" id="IPR029045">
    <property type="entry name" value="ClpP/crotonase-like_dom_sf"/>
</dbReference>
<dbReference type="InterPro" id="IPR055210">
    <property type="entry name" value="CtpA/B_N"/>
</dbReference>
<accession>A0AAW7X5B3</accession>
<evidence type="ECO:0000256" key="3">
    <source>
        <dbReference type="ARBA" id="ARBA00022801"/>
    </source>
</evidence>
<feature type="region of interest" description="Disordered" evidence="6">
    <location>
        <begin position="438"/>
        <end position="462"/>
    </location>
</feature>
<dbReference type="CDD" id="cd07560">
    <property type="entry name" value="Peptidase_S41_CPP"/>
    <property type="match status" value="1"/>
</dbReference>
<dbReference type="GO" id="GO:0004175">
    <property type="term" value="F:endopeptidase activity"/>
    <property type="evidence" value="ECO:0007669"/>
    <property type="project" value="TreeGrafter"/>
</dbReference>
<dbReference type="PROSITE" id="PS50106">
    <property type="entry name" value="PDZ"/>
    <property type="match status" value="1"/>
</dbReference>
<dbReference type="SMART" id="SM00228">
    <property type="entry name" value="PDZ"/>
    <property type="match status" value="1"/>
</dbReference>
<feature type="compositionally biased region" description="Basic and acidic residues" evidence="6">
    <location>
        <begin position="402"/>
        <end position="414"/>
    </location>
</feature>
<feature type="signal peptide" evidence="7">
    <location>
        <begin position="1"/>
        <end position="26"/>
    </location>
</feature>
<evidence type="ECO:0000256" key="6">
    <source>
        <dbReference type="SAM" id="MobiDB-lite"/>
    </source>
</evidence>
<evidence type="ECO:0000259" key="8">
    <source>
        <dbReference type="PROSITE" id="PS50106"/>
    </source>
</evidence>
<dbReference type="PANTHER" id="PTHR32060">
    <property type="entry name" value="TAIL-SPECIFIC PROTEASE"/>
    <property type="match status" value="1"/>
</dbReference>
<evidence type="ECO:0000256" key="7">
    <source>
        <dbReference type="SAM" id="SignalP"/>
    </source>
</evidence>
<organism evidence="9 10">
    <name type="scientific">Saccharophagus degradans</name>
    <dbReference type="NCBI Taxonomy" id="86304"/>
    <lineage>
        <taxon>Bacteria</taxon>
        <taxon>Pseudomonadati</taxon>
        <taxon>Pseudomonadota</taxon>
        <taxon>Gammaproteobacteria</taxon>
        <taxon>Cellvibrionales</taxon>
        <taxon>Cellvibrionaceae</taxon>
        <taxon>Saccharophagus</taxon>
    </lineage>
</organism>
<comment type="similarity">
    <text evidence="1 5">Belongs to the peptidase S41A family.</text>
</comment>
<dbReference type="Gene3D" id="3.90.226.10">
    <property type="entry name" value="2-enoyl-CoA Hydratase, Chain A, domain 1"/>
    <property type="match status" value="1"/>
</dbReference>
<comment type="caution">
    <text evidence="9">The sequence shown here is derived from an EMBL/GenBank/DDBJ whole genome shotgun (WGS) entry which is preliminary data.</text>
</comment>
<dbReference type="InterPro" id="IPR041489">
    <property type="entry name" value="PDZ_6"/>
</dbReference>
<gene>
    <name evidence="9" type="ORF">Q4521_06230</name>
</gene>
<dbReference type="Pfam" id="PF03572">
    <property type="entry name" value="Peptidase_S41"/>
    <property type="match status" value="1"/>
</dbReference>
<dbReference type="InterPro" id="IPR036034">
    <property type="entry name" value="PDZ_sf"/>
</dbReference>
<keyword evidence="4 5" id="KW-0720">Serine protease</keyword>
<dbReference type="RefSeq" id="WP_303491877.1">
    <property type="nucleotide sequence ID" value="NZ_JAUOPB010000004.1"/>
</dbReference>
<reference evidence="9" key="1">
    <citation type="submission" date="2023-07" db="EMBL/GenBank/DDBJ databases">
        <title>Genome content predicts the carbon catabolic preferences of heterotrophic bacteria.</title>
        <authorList>
            <person name="Gralka M."/>
        </authorList>
    </citation>
    <scope>NUCLEOTIDE SEQUENCE</scope>
    <source>
        <strain evidence="9">I3M17_2</strain>
    </source>
</reference>
<dbReference type="Pfam" id="PF22694">
    <property type="entry name" value="CtpB_N-like"/>
    <property type="match status" value="1"/>
</dbReference>